<dbReference type="KEGG" id="pti:PHATR_36956"/>
<evidence type="ECO:0000259" key="1">
    <source>
        <dbReference type="Pfam" id="PF20710"/>
    </source>
</evidence>
<dbReference type="HOGENOM" id="CLU_2031209_0_0_1"/>
<evidence type="ECO:0000313" key="3">
    <source>
        <dbReference type="Proteomes" id="UP000000759"/>
    </source>
</evidence>
<feature type="domain" description="DUF6824" evidence="1">
    <location>
        <begin position="19"/>
        <end position="103"/>
    </location>
</feature>
<proteinExistence type="predicted"/>
<dbReference type="AlphaFoldDB" id="B5Y449"/>
<organism evidence="2 3">
    <name type="scientific">Phaeodactylum tricornutum (strain CCAP 1055/1)</name>
    <dbReference type="NCBI Taxonomy" id="556484"/>
    <lineage>
        <taxon>Eukaryota</taxon>
        <taxon>Sar</taxon>
        <taxon>Stramenopiles</taxon>
        <taxon>Ochrophyta</taxon>
        <taxon>Bacillariophyta</taxon>
        <taxon>Bacillariophyceae</taxon>
        <taxon>Bacillariophycidae</taxon>
        <taxon>Naviculales</taxon>
        <taxon>Phaeodactylaceae</taxon>
        <taxon>Phaeodactylum</taxon>
    </lineage>
</organism>
<name>B5Y449_PHATC</name>
<dbReference type="Pfam" id="PF20710">
    <property type="entry name" value="DUF6824"/>
    <property type="match status" value="1"/>
</dbReference>
<dbReference type="GeneID" id="7204735"/>
<reference evidence="3" key="2">
    <citation type="submission" date="2008-08" db="EMBL/GenBank/DDBJ databases">
        <authorList>
            <consortium name="Diatom Consortium"/>
            <person name="Grigoriev I."/>
            <person name="Grimwood J."/>
            <person name="Kuo A."/>
            <person name="Otillar R.P."/>
            <person name="Salamov A."/>
            <person name="Detter J.C."/>
            <person name="Lindquist E."/>
            <person name="Shapiro H."/>
            <person name="Lucas S."/>
            <person name="Glavina del Rio T."/>
            <person name="Pitluck S."/>
            <person name="Rokhsar D."/>
            <person name="Bowler C."/>
        </authorList>
    </citation>
    <scope>GENOME REANNOTATION</scope>
    <source>
        <strain evidence="3">CCAP 1055/1</strain>
    </source>
</reference>
<dbReference type="RefSeq" id="XP_002185777.1">
    <property type="nucleotide sequence ID" value="XM_002185741.1"/>
</dbReference>
<sequence length="122" mass="14017">MEEEILGLNRQEHQIGPYDIKYGRHRDAFNNVGNRRFRITISLNIERYLAASTRREKAEVIGSIIELVEGNGGYFLKWSVQRQDWIALNSKQARAKVGHAMRDMITARDSLDAENGAHSFVE</sequence>
<keyword evidence="3" id="KW-1185">Reference proteome</keyword>
<dbReference type="EMBL" id="CP001141">
    <property type="protein sequence ID" value="ACI65247.1"/>
    <property type="molecule type" value="Genomic_DNA"/>
</dbReference>
<protein>
    <recommendedName>
        <fullName evidence="1">DUF6824 domain-containing protein</fullName>
    </recommendedName>
</protein>
<gene>
    <name evidence="2" type="ORF">PHATR_36956</name>
</gene>
<dbReference type="InParanoid" id="B5Y449"/>
<evidence type="ECO:0000313" key="2">
    <source>
        <dbReference type="EMBL" id="ACI65247.1"/>
    </source>
</evidence>
<accession>B5Y449</accession>
<dbReference type="OrthoDB" id="49453at2759"/>
<dbReference type="Proteomes" id="UP000000759">
    <property type="component" value="Chromosome 11"/>
</dbReference>
<reference evidence="2 3" key="1">
    <citation type="journal article" date="2008" name="Nature">
        <title>The Phaeodactylum genome reveals the evolutionary history of diatom genomes.</title>
        <authorList>
            <person name="Bowler C."/>
            <person name="Allen A.E."/>
            <person name="Badger J.H."/>
            <person name="Grimwood J."/>
            <person name="Jabbari K."/>
            <person name="Kuo A."/>
            <person name="Maheswari U."/>
            <person name="Martens C."/>
            <person name="Maumus F."/>
            <person name="Otillar R.P."/>
            <person name="Rayko E."/>
            <person name="Salamov A."/>
            <person name="Vandepoele K."/>
            <person name="Beszteri B."/>
            <person name="Gruber A."/>
            <person name="Heijde M."/>
            <person name="Katinka M."/>
            <person name="Mock T."/>
            <person name="Valentin K."/>
            <person name="Verret F."/>
            <person name="Berges J.A."/>
            <person name="Brownlee C."/>
            <person name="Cadoret J.P."/>
            <person name="Chiovitti A."/>
            <person name="Choi C.J."/>
            <person name="Coesel S."/>
            <person name="De Martino A."/>
            <person name="Detter J.C."/>
            <person name="Durkin C."/>
            <person name="Falciatore A."/>
            <person name="Fournet J."/>
            <person name="Haruta M."/>
            <person name="Huysman M.J."/>
            <person name="Jenkins B.D."/>
            <person name="Jiroutova K."/>
            <person name="Jorgensen R.E."/>
            <person name="Joubert Y."/>
            <person name="Kaplan A."/>
            <person name="Kroger N."/>
            <person name="Kroth P.G."/>
            <person name="La Roche J."/>
            <person name="Lindquist E."/>
            <person name="Lommer M."/>
            <person name="Martin-Jezequel V."/>
            <person name="Lopez P.J."/>
            <person name="Lucas S."/>
            <person name="Mangogna M."/>
            <person name="McGinnis K."/>
            <person name="Medlin L.K."/>
            <person name="Montsant A."/>
            <person name="Oudot-Le Secq M.P."/>
            <person name="Napoli C."/>
            <person name="Obornik M."/>
            <person name="Parker M.S."/>
            <person name="Petit J.L."/>
            <person name="Porcel B.M."/>
            <person name="Poulsen N."/>
            <person name="Robison M."/>
            <person name="Rychlewski L."/>
            <person name="Rynearson T.A."/>
            <person name="Schmutz J."/>
            <person name="Shapiro H."/>
            <person name="Siaut M."/>
            <person name="Stanley M."/>
            <person name="Sussman M.R."/>
            <person name="Taylor A.R."/>
            <person name="Vardi A."/>
            <person name="von Dassow P."/>
            <person name="Vyverman W."/>
            <person name="Willis A."/>
            <person name="Wyrwicz L.S."/>
            <person name="Rokhsar D.S."/>
            <person name="Weissenbach J."/>
            <person name="Armbrust E.V."/>
            <person name="Green B.R."/>
            <person name="Van de Peer Y."/>
            <person name="Grigoriev I.V."/>
        </authorList>
    </citation>
    <scope>NUCLEOTIDE SEQUENCE [LARGE SCALE GENOMIC DNA]</scope>
    <source>
        <strain evidence="2 3">CCAP 1055/1</strain>
    </source>
</reference>
<dbReference type="InterPro" id="IPR049227">
    <property type="entry name" value="DUF6824"/>
</dbReference>
<dbReference type="PaxDb" id="2850-Phatr36956"/>